<proteinExistence type="predicted"/>
<gene>
    <name evidence="1" type="ORF">Salat_0672600</name>
</gene>
<sequence>MKVGKKEWKPIATTSSRGPKIFHLLFTDDLILFAKGIVSQARVVRKTVREFCSCSGMMVNSHKSKHQPYLAASYFRKKEGATAYHFLELGLTDNLGKYLGACSWQTF</sequence>
<reference evidence="1" key="1">
    <citation type="submission" date="2020-06" db="EMBL/GenBank/DDBJ databases">
        <authorList>
            <person name="Li T."/>
            <person name="Hu X."/>
            <person name="Zhang T."/>
            <person name="Song X."/>
            <person name="Zhang H."/>
            <person name="Dai N."/>
            <person name="Sheng W."/>
            <person name="Hou X."/>
            <person name="Wei L."/>
        </authorList>
    </citation>
    <scope>NUCLEOTIDE SEQUENCE</scope>
    <source>
        <strain evidence="1">3651</strain>
        <tissue evidence="1">Leaf</tissue>
    </source>
</reference>
<dbReference type="AlphaFoldDB" id="A0AAE2CUM6"/>
<dbReference type="EMBL" id="JACGWO010000002">
    <property type="protein sequence ID" value="KAK4435093.1"/>
    <property type="molecule type" value="Genomic_DNA"/>
</dbReference>
<name>A0AAE2CUM6_9LAMI</name>
<evidence type="ECO:0008006" key="3">
    <source>
        <dbReference type="Google" id="ProtNLM"/>
    </source>
</evidence>
<protein>
    <recommendedName>
        <fullName evidence="3">Reverse transcriptase</fullName>
    </recommendedName>
</protein>
<organism evidence="1 2">
    <name type="scientific">Sesamum alatum</name>
    <dbReference type="NCBI Taxonomy" id="300844"/>
    <lineage>
        <taxon>Eukaryota</taxon>
        <taxon>Viridiplantae</taxon>
        <taxon>Streptophyta</taxon>
        <taxon>Embryophyta</taxon>
        <taxon>Tracheophyta</taxon>
        <taxon>Spermatophyta</taxon>
        <taxon>Magnoliopsida</taxon>
        <taxon>eudicotyledons</taxon>
        <taxon>Gunneridae</taxon>
        <taxon>Pentapetalae</taxon>
        <taxon>asterids</taxon>
        <taxon>lamiids</taxon>
        <taxon>Lamiales</taxon>
        <taxon>Pedaliaceae</taxon>
        <taxon>Sesamum</taxon>
    </lineage>
</organism>
<accession>A0AAE2CUM6</accession>
<evidence type="ECO:0000313" key="1">
    <source>
        <dbReference type="EMBL" id="KAK4435093.1"/>
    </source>
</evidence>
<dbReference type="Proteomes" id="UP001293254">
    <property type="component" value="Unassembled WGS sequence"/>
</dbReference>
<reference evidence="1" key="2">
    <citation type="journal article" date="2024" name="Plant">
        <title>Genomic evolution and insights into agronomic trait innovations of Sesamum species.</title>
        <authorList>
            <person name="Miao H."/>
            <person name="Wang L."/>
            <person name="Qu L."/>
            <person name="Liu H."/>
            <person name="Sun Y."/>
            <person name="Le M."/>
            <person name="Wang Q."/>
            <person name="Wei S."/>
            <person name="Zheng Y."/>
            <person name="Lin W."/>
            <person name="Duan Y."/>
            <person name="Cao H."/>
            <person name="Xiong S."/>
            <person name="Wang X."/>
            <person name="Wei L."/>
            <person name="Li C."/>
            <person name="Ma Q."/>
            <person name="Ju M."/>
            <person name="Zhao R."/>
            <person name="Li G."/>
            <person name="Mu C."/>
            <person name="Tian Q."/>
            <person name="Mei H."/>
            <person name="Zhang T."/>
            <person name="Gao T."/>
            <person name="Zhang H."/>
        </authorList>
    </citation>
    <scope>NUCLEOTIDE SEQUENCE</scope>
    <source>
        <strain evidence="1">3651</strain>
    </source>
</reference>
<comment type="caution">
    <text evidence="1">The sequence shown here is derived from an EMBL/GenBank/DDBJ whole genome shotgun (WGS) entry which is preliminary data.</text>
</comment>
<evidence type="ECO:0000313" key="2">
    <source>
        <dbReference type="Proteomes" id="UP001293254"/>
    </source>
</evidence>
<keyword evidence="2" id="KW-1185">Reference proteome</keyword>